<evidence type="ECO:0000313" key="2">
    <source>
        <dbReference type="EMBL" id="KGO91878.1"/>
    </source>
</evidence>
<feature type="transmembrane region" description="Helical" evidence="1">
    <location>
        <begin position="71"/>
        <end position="90"/>
    </location>
</feature>
<sequence length="135" mass="16389">MLTLYYTIWIDCIVKIRNFDDYAWKLKSMMIMSFTMAIAYMVFITILENIIGSSFYELNLKNYIAKPWCDLFESLLLFFIPFVVINYFLIFYKNRYEILIERYKYNNGKYVITFFLCCMALPLLCFLLIIIRNLL</sequence>
<evidence type="ECO:0000256" key="1">
    <source>
        <dbReference type="SAM" id="Phobius"/>
    </source>
</evidence>
<name>A0A0A2MK56_9FLAO</name>
<dbReference type="STRING" id="1121898.GCA_000422725_00036"/>
<proteinExistence type="predicted"/>
<keyword evidence="1" id="KW-1133">Transmembrane helix</keyword>
<dbReference type="eggNOG" id="ENOG502ZQPJ">
    <property type="taxonomic scope" value="Bacteria"/>
</dbReference>
<dbReference type="EMBL" id="JRLY01000014">
    <property type="protein sequence ID" value="KGO91878.1"/>
    <property type="molecule type" value="Genomic_DNA"/>
</dbReference>
<gene>
    <name evidence="2" type="ORF">Q766_15665</name>
</gene>
<reference evidence="2 3" key="1">
    <citation type="submission" date="2013-09" db="EMBL/GenBank/DDBJ databases">
        <authorList>
            <person name="Zeng Z."/>
            <person name="Chen C."/>
        </authorList>
    </citation>
    <scope>NUCLEOTIDE SEQUENCE [LARGE SCALE GENOMIC DNA]</scope>
    <source>
        <strain evidence="2 3">WB 4.1-42</strain>
    </source>
</reference>
<feature type="transmembrane region" description="Helical" evidence="1">
    <location>
        <begin position="31"/>
        <end position="51"/>
    </location>
</feature>
<accession>A0A0A2MK56</accession>
<dbReference type="AlphaFoldDB" id="A0A0A2MK56"/>
<evidence type="ECO:0000313" key="3">
    <source>
        <dbReference type="Proteomes" id="UP000030111"/>
    </source>
</evidence>
<keyword evidence="3" id="KW-1185">Reference proteome</keyword>
<keyword evidence="1" id="KW-0472">Membrane</keyword>
<dbReference type="Proteomes" id="UP000030111">
    <property type="component" value="Unassembled WGS sequence"/>
</dbReference>
<feature type="transmembrane region" description="Helical" evidence="1">
    <location>
        <begin position="110"/>
        <end position="131"/>
    </location>
</feature>
<keyword evidence="1" id="KW-0812">Transmembrane</keyword>
<comment type="caution">
    <text evidence="2">The sequence shown here is derived from an EMBL/GenBank/DDBJ whole genome shotgun (WGS) entry which is preliminary data.</text>
</comment>
<organism evidence="2 3">
    <name type="scientific">Flavobacterium subsaxonicum WB 4.1-42 = DSM 21790</name>
    <dbReference type="NCBI Taxonomy" id="1121898"/>
    <lineage>
        <taxon>Bacteria</taxon>
        <taxon>Pseudomonadati</taxon>
        <taxon>Bacteroidota</taxon>
        <taxon>Flavobacteriia</taxon>
        <taxon>Flavobacteriales</taxon>
        <taxon>Flavobacteriaceae</taxon>
        <taxon>Flavobacterium</taxon>
    </lineage>
</organism>
<protein>
    <submittedName>
        <fullName evidence="2">Uncharacterized protein</fullName>
    </submittedName>
</protein>